<organism evidence="11 12">
    <name type="scientific">Chaetoceros tenuissimus</name>
    <dbReference type="NCBI Taxonomy" id="426638"/>
    <lineage>
        <taxon>Eukaryota</taxon>
        <taxon>Sar</taxon>
        <taxon>Stramenopiles</taxon>
        <taxon>Ochrophyta</taxon>
        <taxon>Bacillariophyta</taxon>
        <taxon>Coscinodiscophyceae</taxon>
        <taxon>Chaetocerotophycidae</taxon>
        <taxon>Chaetocerotales</taxon>
        <taxon>Chaetocerotaceae</taxon>
        <taxon>Chaetoceros</taxon>
    </lineage>
</organism>
<evidence type="ECO:0000256" key="5">
    <source>
        <dbReference type="ARBA" id="ARBA00022777"/>
    </source>
</evidence>
<keyword evidence="3" id="KW-0808">Transferase</keyword>
<keyword evidence="8" id="KW-0175">Coiled coil</keyword>
<accession>A0AAD3D8T0</accession>
<protein>
    <recommendedName>
        <fullName evidence="1">non-specific serine/threonine protein kinase</fullName>
        <ecNumber evidence="1">2.7.11.1</ecNumber>
    </recommendedName>
</protein>
<evidence type="ECO:0000256" key="3">
    <source>
        <dbReference type="ARBA" id="ARBA00022679"/>
    </source>
</evidence>
<keyword evidence="2" id="KW-0723">Serine/threonine-protein kinase</keyword>
<dbReference type="GO" id="GO:0017148">
    <property type="term" value="P:negative regulation of translation"/>
    <property type="evidence" value="ECO:0007669"/>
    <property type="project" value="UniProtKB-KW"/>
</dbReference>
<keyword evidence="4" id="KW-0547">Nucleotide-binding</keyword>
<dbReference type="PANTHER" id="PTHR11042:SF160">
    <property type="entry name" value="EUKARYOTIC TRANSLATION INITIATION FACTOR 2-ALPHA KINASE 1"/>
    <property type="match status" value="1"/>
</dbReference>
<comment type="caution">
    <text evidence="11">The sequence shown here is derived from an EMBL/GenBank/DDBJ whole genome shotgun (WGS) entry which is preliminary data.</text>
</comment>
<dbReference type="Gene3D" id="3.30.200.20">
    <property type="entry name" value="Phosphorylase Kinase, domain 1"/>
    <property type="match status" value="1"/>
</dbReference>
<evidence type="ECO:0000256" key="4">
    <source>
        <dbReference type="ARBA" id="ARBA00022741"/>
    </source>
</evidence>
<feature type="coiled-coil region" evidence="8">
    <location>
        <begin position="746"/>
        <end position="773"/>
    </location>
</feature>
<keyword evidence="7" id="KW-0652">Protein synthesis inhibitor</keyword>
<evidence type="ECO:0000256" key="8">
    <source>
        <dbReference type="SAM" id="Coils"/>
    </source>
</evidence>
<dbReference type="InterPro" id="IPR011009">
    <property type="entry name" value="Kinase-like_dom_sf"/>
</dbReference>
<feature type="region of interest" description="Disordered" evidence="9">
    <location>
        <begin position="398"/>
        <end position="421"/>
    </location>
</feature>
<gene>
    <name evidence="11" type="ORF">CTEN210_14585</name>
</gene>
<evidence type="ECO:0000313" key="11">
    <source>
        <dbReference type="EMBL" id="GFH58109.1"/>
    </source>
</evidence>
<dbReference type="GO" id="GO:0005737">
    <property type="term" value="C:cytoplasm"/>
    <property type="evidence" value="ECO:0007669"/>
    <property type="project" value="TreeGrafter"/>
</dbReference>
<reference evidence="11 12" key="1">
    <citation type="journal article" date="2021" name="Sci. Rep.">
        <title>The genome of the diatom Chaetoceros tenuissimus carries an ancient integrated fragment of an extant virus.</title>
        <authorList>
            <person name="Hongo Y."/>
            <person name="Kimura K."/>
            <person name="Takaki Y."/>
            <person name="Yoshida Y."/>
            <person name="Baba S."/>
            <person name="Kobayashi G."/>
            <person name="Nagasaki K."/>
            <person name="Hano T."/>
            <person name="Tomaru Y."/>
        </authorList>
    </citation>
    <scope>NUCLEOTIDE SEQUENCE [LARGE SCALE GENOMIC DNA]</scope>
    <source>
        <strain evidence="11 12">NIES-3715</strain>
    </source>
</reference>
<dbReference type="Pfam" id="PF00069">
    <property type="entry name" value="Pkinase"/>
    <property type="match status" value="2"/>
</dbReference>
<keyword evidence="12" id="KW-1185">Reference proteome</keyword>
<feature type="compositionally biased region" description="Polar residues" evidence="9">
    <location>
        <begin position="78"/>
        <end position="97"/>
    </location>
</feature>
<dbReference type="Proteomes" id="UP001054902">
    <property type="component" value="Unassembled WGS sequence"/>
</dbReference>
<evidence type="ECO:0000256" key="6">
    <source>
        <dbReference type="ARBA" id="ARBA00022840"/>
    </source>
</evidence>
<keyword evidence="6" id="KW-0067">ATP-binding</keyword>
<dbReference type="InterPro" id="IPR000719">
    <property type="entry name" value="Prot_kinase_dom"/>
</dbReference>
<dbReference type="Gene3D" id="1.10.510.10">
    <property type="entry name" value="Transferase(Phosphotransferase) domain 1"/>
    <property type="match status" value="1"/>
</dbReference>
<proteinExistence type="predicted"/>
<feature type="region of interest" description="Disordered" evidence="9">
    <location>
        <begin position="781"/>
        <end position="808"/>
    </location>
</feature>
<dbReference type="GO" id="GO:0005634">
    <property type="term" value="C:nucleus"/>
    <property type="evidence" value="ECO:0007669"/>
    <property type="project" value="TreeGrafter"/>
</dbReference>
<feature type="compositionally biased region" description="Low complexity" evidence="9">
    <location>
        <begin position="35"/>
        <end position="46"/>
    </location>
</feature>
<feature type="domain" description="Protein kinase" evidence="10">
    <location>
        <begin position="322"/>
        <end position="740"/>
    </location>
</feature>
<feature type="compositionally biased region" description="Acidic residues" evidence="9">
    <location>
        <begin position="401"/>
        <end position="415"/>
    </location>
</feature>
<evidence type="ECO:0000256" key="9">
    <source>
        <dbReference type="SAM" id="MobiDB-lite"/>
    </source>
</evidence>
<keyword evidence="5" id="KW-0418">Kinase</keyword>
<dbReference type="InterPro" id="IPR050339">
    <property type="entry name" value="CC_SR_Kinase"/>
</dbReference>
<dbReference type="EC" id="2.7.11.1" evidence="1"/>
<dbReference type="AlphaFoldDB" id="A0AAD3D8T0"/>
<feature type="region of interest" description="Disordered" evidence="9">
    <location>
        <begin position="28"/>
        <end position="49"/>
    </location>
</feature>
<dbReference type="PROSITE" id="PS50011">
    <property type="entry name" value="PROTEIN_KINASE_DOM"/>
    <property type="match status" value="1"/>
</dbReference>
<dbReference type="GO" id="GO:0005524">
    <property type="term" value="F:ATP binding"/>
    <property type="evidence" value="ECO:0007669"/>
    <property type="project" value="UniProtKB-KW"/>
</dbReference>
<feature type="region of interest" description="Disordered" evidence="9">
    <location>
        <begin position="78"/>
        <end position="118"/>
    </location>
</feature>
<evidence type="ECO:0000256" key="2">
    <source>
        <dbReference type="ARBA" id="ARBA00022527"/>
    </source>
</evidence>
<evidence type="ECO:0000256" key="7">
    <source>
        <dbReference type="ARBA" id="ARBA00023193"/>
    </source>
</evidence>
<name>A0AAD3D8T0_9STRA</name>
<evidence type="ECO:0000259" key="10">
    <source>
        <dbReference type="PROSITE" id="PS50011"/>
    </source>
</evidence>
<dbReference type="GO" id="GO:0004694">
    <property type="term" value="F:eukaryotic translation initiation factor 2alpha kinase activity"/>
    <property type="evidence" value="ECO:0007669"/>
    <property type="project" value="TreeGrafter"/>
</dbReference>
<evidence type="ECO:0000256" key="1">
    <source>
        <dbReference type="ARBA" id="ARBA00012513"/>
    </source>
</evidence>
<dbReference type="PANTHER" id="PTHR11042">
    <property type="entry name" value="EUKARYOTIC TRANSLATION INITIATION FACTOR 2-ALPHA KINASE EIF2-ALPHA KINASE -RELATED"/>
    <property type="match status" value="1"/>
</dbReference>
<dbReference type="SMART" id="SM00220">
    <property type="entry name" value="S_TKc"/>
    <property type="match status" value="1"/>
</dbReference>
<evidence type="ECO:0000313" key="12">
    <source>
        <dbReference type="Proteomes" id="UP001054902"/>
    </source>
</evidence>
<dbReference type="SUPFAM" id="SSF56112">
    <property type="entry name" value="Protein kinase-like (PK-like)"/>
    <property type="match status" value="1"/>
</dbReference>
<sequence>MDRGRSSSSGSASEQSLIDALNTPAISNLNIHGISSPSLTSTQVSSDTEIYQTDEDMKIAKQHKSGSTMESITEAFGNLNTFPSESNNVTKENSSTDDSNENDENKRQDASATTQTFVSKEQERKELILFFLAQVCALQDSTPKTFIIHVLSLYESGILDDDSIHRLVNLGLIPTTQVITSSATTMNATEKTRQNNINTGDVGEQLTFESRHIQSQEMIEGAIVPLQTKSHTSNDSQLQILTKSTATQITSTFGMNENEAQRRSRKAFEIRTHLQLHEEQQQSIKNWSNPSFFQSNPNSTTPSSSWSVEHHPLSFSRYHRDFIQRRMLASGSFGQVFHAVNKLDNCDYAVKCVAFNAKGYDTKQVEMVIREVQCLAKMGHENVVRYYTSWLEPIWSPTDDKSDDDSDFSDEDSDSSDSRSNWFQSNRNQLLLLEAAHDARDDDFSGGWSFERSNGNEAGEDWDELASHHTHSNQKTNNGEQSQWTIDNQESARFASRHSKKYNANQKKKKHDDKTYKYSISMYIQMQLCKPTTLADWIRQKNQIVGTKSFADTQKRFLDAAVIFKQISEGLAHVHSKGIIHRDLKPANIFQSVDDGSFKIGDFGLSKQLTRANGGIPFNNADNDYQNAIVPVNRNRDVFDDLLTEGVGTSSYAAPEQMSTQNYGKEADIVSLGLILLELVCEFSSAHERAEAFKLCRNGIVPDFLNHGKLKEVGDLILACTNTNPRKRPSANSILRSNLFHDSKVADVQSAVIKNLEKQLKEKSDENARLLKIIHEQAQQIRSLSGDNDPKPTVETVASNDYSDEDDY</sequence>
<dbReference type="EMBL" id="BLLK01000060">
    <property type="protein sequence ID" value="GFH58109.1"/>
    <property type="molecule type" value="Genomic_DNA"/>
</dbReference>